<name>A0A853G9J6_9BURK</name>
<evidence type="ECO:0000256" key="1">
    <source>
        <dbReference type="SAM" id="MobiDB-lite"/>
    </source>
</evidence>
<proteinExistence type="predicted"/>
<protein>
    <submittedName>
        <fullName evidence="2">Relaxase/mobilization nuclease and DUF3363 domain-containing protein</fullName>
    </submittedName>
</protein>
<evidence type="ECO:0000313" key="2">
    <source>
        <dbReference type="EMBL" id="NYT51281.1"/>
    </source>
</evidence>
<dbReference type="EMBL" id="JACCEM010000010">
    <property type="protein sequence ID" value="NYT51281.1"/>
    <property type="molecule type" value="Genomic_DNA"/>
</dbReference>
<dbReference type="AlphaFoldDB" id="A0A853G9J6"/>
<reference evidence="2 3" key="1">
    <citation type="submission" date="2020-07" db="EMBL/GenBank/DDBJ databases">
        <title>Taxonomic revisions and descriptions of new bacterial species based on genomic comparisons in the high-G+C-content subgroup of the family Alcaligenaceae.</title>
        <authorList>
            <person name="Szabo A."/>
            <person name="Felfoldi T."/>
        </authorList>
    </citation>
    <scope>NUCLEOTIDE SEQUENCE [LARGE SCALE GENOMIC DNA]</scope>
    <source>
        <strain evidence="2 3">LMG 24012</strain>
    </source>
</reference>
<sequence>MSDRRDDDFRTRPSAPKSRGQGFVSKVLKQVGKAGGKSAVRRPALTKSQGQRAGQRPGSRLGRGHTAARFAGASLTPFSRRVTIKTLLVNQRQASPQSLSRHLRYVERDGAGRDGEPGRAYGPQVDEADLDAFKERCANDRHHFRFIVSPEDGVELDDLRTYTRHLMGRMEADLGTRLDWAAVDHWNTDNPHTHVIVRGRDDTGQDLIIAGDYIADGFRHRASELATEWLGPRTELEIQQTMQREVEQERWTSLDRTLQREISDDGRVHIARFNEPKLQRQRLLLIGRLQRLQRMGLADEMQPGTWAIHTDAEKTLRALGERGDIIRTMQRAMSGQQRDLAVFEPSDDGRTIVGRVAAKGLADELRDRGYLVIDGVDGKAHYVALNAHDEPANYPTGAVVEVKGAADIRAADRKIMTLASDGLYRTDHHLAIEQGQTKAGRDPREVVASHVRRLEALRRAGIVERVAEGLWKVPGDLPERGRQYDVQRMGGVAVEMKSHLPIERQAHVIGATWLDHQLIGGGKGLGDLGFGGEAKDALQQRADFLAEQGLAERRGQRVILARNLLGTLRNRELAQAAKDIAVDTGLEHRSVTDGQRVTGIYRRSVMLASGRYAMLDDGMGFSLVPWKPVIEQRLGQQLAATMRGSGVSWEIGRQRGPSMG</sequence>
<feature type="region of interest" description="Disordered" evidence="1">
    <location>
        <begin position="1"/>
        <end position="64"/>
    </location>
</feature>
<comment type="caution">
    <text evidence="2">The sequence shown here is derived from an EMBL/GenBank/DDBJ whole genome shotgun (WGS) entry which is preliminary data.</text>
</comment>
<dbReference type="Proteomes" id="UP000559809">
    <property type="component" value="Unassembled WGS sequence"/>
</dbReference>
<dbReference type="InterPro" id="IPR021795">
    <property type="entry name" value="DUF3363"/>
</dbReference>
<dbReference type="RefSeq" id="WP_180157924.1">
    <property type="nucleotide sequence ID" value="NZ_JACCEM010000010.1"/>
</dbReference>
<accession>A0A853G9J6</accession>
<gene>
    <name evidence="2" type="ORF">H0A72_18365</name>
</gene>
<organism evidence="2 3">
    <name type="scientific">Parapusillimonas granuli</name>
    <dbReference type="NCBI Taxonomy" id="380911"/>
    <lineage>
        <taxon>Bacteria</taxon>
        <taxon>Pseudomonadati</taxon>
        <taxon>Pseudomonadota</taxon>
        <taxon>Betaproteobacteria</taxon>
        <taxon>Burkholderiales</taxon>
        <taxon>Alcaligenaceae</taxon>
        <taxon>Parapusillimonas</taxon>
    </lineage>
</organism>
<evidence type="ECO:0000313" key="3">
    <source>
        <dbReference type="Proteomes" id="UP000559809"/>
    </source>
</evidence>
<dbReference type="Pfam" id="PF11843">
    <property type="entry name" value="DUF3363"/>
    <property type="match status" value="1"/>
</dbReference>
<keyword evidence="3" id="KW-1185">Reference proteome</keyword>
<feature type="compositionally biased region" description="Basic and acidic residues" evidence="1">
    <location>
        <begin position="1"/>
        <end position="11"/>
    </location>
</feature>